<dbReference type="AlphaFoldDB" id="B0CX88"/>
<dbReference type="HOGENOM" id="CLU_125570_0_0_1"/>
<feature type="compositionally biased region" description="Acidic residues" evidence="1">
    <location>
        <begin position="89"/>
        <end position="123"/>
    </location>
</feature>
<proteinExistence type="predicted"/>
<dbReference type="OrthoDB" id="10437749at2759"/>
<evidence type="ECO:0000313" key="3">
    <source>
        <dbReference type="Proteomes" id="UP000001194"/>
    </source>
</evidence>
<dbReference type="Proteomes" id="UP000001194">
    <property type="component" value="Unassembled WGS sequence"/>
</dbReference>
<feature type="compositionally biased region" description="Polar residues" evidence="1">
    <location>
        <begin position="53"/>
        <end position="64"/>
    </location>
</feature>
<feature type="region of interest" description="Disordered" evidence="1">
    <location>
        <begin position="28"/>
        <end position="135"/>
    </location>
</feature>
<dbReference type="RefSeq" id="XP_001876129.1">
    <property type="nucleotide sequence ID" value="XM_001876094.1"/>
</dbReference>
<sequence length="135" mass="14571">MAPTHSKPIPEPRPPGAHKCVLALEAMAAEHQQRQPSIQDADADDDNQDNDHTVNTSLQPQNASCILEAADGSDDVEADVAMGGWGGSSDDEEMPGLEDIDTSDEEDEDDAEDEDDEEGEVEETDHHPDVLLNEP</sequence>
<protein>
    <submittedName>
        <fullName evidence="2">Predicted protein</fullName>
    </submittedName>
</protein>
<dbReference type="InParanoid" id="B0CX88"/>
<name>B0CX88_LACBS</name>
<reference evidence="2 3" key="1">
    <citation type="journal article" date="2008" name="Nature">
        <title>The genome of Laccaria bicolor provides insights into mycorrhizal symbiosis.</title>
        <authorList>
            <person name="Martin F."/>
            <person name="Aerts A."/>
            <person name="Ahren D."/>
            <person name="Brun A."/>
            <person name="Danchin E.G.J."/>
            <person name="Duchaussoy F."/>
            <person name="Gibon J."/>
            <person name="Kohler A."/>
            <person name="Lindquist E."/>
            <person name="Pereda V."/>
            <person name="Salamov A."/>
            <person name="Shapiro H.J."/>
            <person name="Wuyts J."/>
            <person name="Blaudez D."/>
            <person name="Buee M."/>
            <person name="Brokstein P."/>
            <person name="Canbaeck B."/>
            <person name="Cohen D."/>
            <person name="Courty P.E."/>
            <person name="Coutinho P.M."/>
            <person name="Delaruelle C."/>
            <person name="Detter J.C."/>
            <person name="Deveau A."/>
            <person name="DiFazio S."/>
            <person name="Duplessis S."/>
            <person name="Fraissinet-Tachet L."/>
            <person name="Lucic E."/>
            <person name="Frey-Klett P."/>
            <person name="Fourrey C."/>
            <person name="Feussner I."/>
            <person name="Gay G."/>
            <person name="Grimwood J."/>
            <person name="Hoegger P.J."/>
            <person name="Jain P."/>
            <person name="Kilaru S."/>
            <person name="Labbe J."/>
            <person name="Lin Y.C."/>
            <person name="Legue V."/>
            <person name="Le Tacon F."/>
            <person name="Marmeisse R."/>
            <person name="Melayah D."/>
            <person name="Montanini B."/>
            <person name="Muratet M."/>
            <person name="Nehls U."/>
            <person name="Niculita-Hirzel H."/>
            <person name="Oudot-Le Secq M.P."/>
            <person name="Peter M."/>
            <person name="Quesneville H."/>
            <person name="Rajashekar B."/>
            <person name="Reich M."/>
            <person name="Rouhier N."/>
            <person name="Schmutz J."/>
            <person name="Yin T."/>
            <person name="Chalot M."/>
            <person name="Henrissat B."/>
            <person name="Kuees U."/>
            <person name="Lucas S."/>
            <person name="Van de Peer Y."/>
            <person name="Podila G.K."/>
            <person name="Polle A."/>
            <person name="Pukkila P.J."/>
            <person name="Richardson P.M."/>
            <person name="Rouze P."/>
            <person name="Sanders I.R."/>
            <person name="Stajich J.E."/>
            <person name="Tunlid A."/>
            <person name="Tuskan G."/>
            <person name="Grigoriev I.V."/>
        </authorList>
    </citation>
    <scope>NUCLEOTIDE SEQUENCE [LARGE SCALE GENOMIC DNA]</scope>
    <source>
        <strain evidence="3">S238N-H82 / ATCC MYA-4686</strain>
    </source>
</reference>
<evidence type="ECO:0000256" key="1">
    <source>
        <dbReference type="SAM" id="MobiDB-lite"/>
    </source>
</evidence>
<gene>
    <name evidence="2" type="ORF">LACBIDRAFT_322704</name>
</gene>
<dbReference type="KEGG" id="lbc:LACBIDRAFT_322704"/>
<evidence type="ECO:0000313" key="2">
    <source>
        <dbReference type="EMBL" id="EDR13631.1"/>
    </source>
</evidence>
<dbReference type="EMBL" id="DS547093">
    <property type="protein sequence ID" value="EDR13631.1"/>
    <property type="molecule type" value="Genomic_DNA"/>
</dbReference>
<keyword evidence="3" id="KW-1185">Reference proteome</keyword>
<accession>B0CX88</accession>
<organism evidence="3">
    <name type="scientific">Laccaria bicolor (strain S238N-H82 / ATCC MYA-4686)</name>
    <name type="common">Bicoloured deceiver</name>
    <name type="synonym">Laccaria laccata var. bicolor</name>
    <dbReference type="NCBI Taxonomy" id="486041"/>
    <lineage>
        <taxon>Eukaryota</taxon>
        <taxon>Fungi</taxon>
        <taxon>Dikarya</taxon>
        <taxon>Basidiomycota</taxon>
        <taxon>Agaricomycotina</taxon>
        <taxon>Agaricomycetes</taxon>
        <taxon>Agaricomycetidae</taxon>
        <taxon>Agaricales</taxon>
        <taxon>Agaricineae</taxon>
        <taxon>Hydnangiaceae</taxon>
        <taxon>Laccaria</taxon>
    </lineage>
</organism>
<dbReference type="GeneID" id="6071184"/>